<dbReference type="EMBL" id="JALBCA010000011">
    <property type="protein sequence ID" value="KAI2391528.1"/>
    <property type="molecule type" value="Genomic_DNA"/>
</dbReference>
<gene>
    <name evidence="1" type="ORF">LOY88_001052</name>
</gene>
<accession>A0ACB8V3G1</accession>
<name>A0ACB8V3G1_9EURO</name>
<evidence type="ECO:0000313" key="1">
    <source>
        <dbReference type="EMBL" id="KAI2391528.1"/>
    </source>
</evidence>
<proteinExistence type="predicted"/>
<comment type="caution">
    <text evidence="1">The sequence shown here is derived from an EMBL/GenBank/DDBJ whole genome shotgun (WGS) entry which is preliminary data.</text>
</comment>
<protein>
    <submittedName>
        <fullName evidence="1">Uncharacterized protein</fullName>
    </submittedName>
</protein>
<organism evidence="1">
    <name type="scientific">Ophidiomyces ophidiicola</name>
    <dbReference type="NCBI Taxonomy" id="1387563"/>
    <lineage>
        <taxon>Eukaryota</taxon>
        <taxon>Fungi</taxon>
        <taxon>Dikarya</taxon>
        <taxon>Ascomycota</taxon>
        <taxon>Pezizomycotina</taxon>
        <taxon>Eurotiomycetes</taxon>
        <taxon>Eurotiomycetidae</taxon>
        <taxon>Onygenales</taxon>
        <taxon>Onygenaceae</taxon>
        <taxon>Ophidiomyces</taxon>
    </lineage>
</organism>
<reference evidence="1" key="1">
    <citation type="journal article" date="2022" name="bioRxiv">
        <title>Population genetic analysis of Ophidiomyces ophidiicola, the causative agent of snake fungal disease, indicates recent introductions to the USA.</title>
        <authorList>
            <person name="Ladner J.T."/>
            <person name="Palmer J.M."/>
            <person name="Ettinger C.L."/>
            <person name="Stajich J.E."/>
            <person name="Farrell T.M."/>
            <person name="Glorioso B.M."/>
            <person name="Lawson B."/>
            <person name="Price S.J."/>
            <person name="Stengle A.G."/>
            <person name="Grear D.A."/>
            <person name="Lorch J.M."/>
        </authorList>
    </citation>
    <scope>NUCLEOTIDE SEQUENCE</scope>
    <source>
        <strain evidence="1">NWHC 24266-5</strain>
    </source>
</reference>
<sequence length="211" mass="22628">MLAPALLPLILSVLPLSTAIPAPAPAALAAPPNIPSASAARNALNGLTVAPEGPQEGYSRSLFRHWITISGECNTREEVLKRDGQGVTVDSRCYPSSGSWFSEYDGETVSVASGADIDHVVPLSNAWKSGARSWSAARRQEFANDLTNPQLIAVTAKSNRAKGDKGPENWKPPRTSYHCTYAKMWVKVKSAYSLSVNEEEKAALTEMLGTC</sequence>